<dbReference type="EMBL" id="JACCJZ010000008">
    <property type="protein sequence ID" value="NYZ61801.1"/>
    <property type="molecule type" value="Genomic_DNA"/>
</dbReference>
<name>A0A7Z0QPX0_9GAMM</name>
<reference evidence="1 2" key="1">
    <citation type="submission" date="2020-07" db="EMBL/GenBank/DDBJ databases">
        <title>isolation of Luteimonas sp. SJ-16.</title>
        <authorList>
            <person name="Huang X.-X."/>
            <person name="Xu L."/>
            <person name="Sun J.-Q."/>
        </authorList>
    </citation>
    <scope>NUCLEOTIDE SEQUENCE [LARGE SCALE GENOMIC DNA]</scope>
    <source>
        <strain evidence="1 2">SJ-16</strain>
    </source>
</reference>
<evidence type="ECO:0000313" key="2">
    <source>
        <dbReference type="Proteomes" id="UP000589896"/>
    </source>
</evidence>
<protein>
    <recommendedName>
        <fullName evidence="3">Chemotaxis protein</fullName>
    </recommendedName>
</protein>
<organism evidence="1 2">
    <name type="scientific">Luteimonas deserti</name>
    <dbReference type="NCBI Taxonomy" id="2752306"/>
    <lineage>
        <taxon>Bacteria</taxon>
        <taxon>Pseudomonadati</taxon>
        <taxon>Pseudomonadota</taxon>
        <taxon>Gammaproteobacteria</taxon>
        <taxon>Lysobacterales</taxon>
        <taxon>Lysobacteraceae</taxon>
        <taxon>Luteimonas</taxon>
    </lineage>
</organism>
<proteinExistence type="predicted"/>
<gene>
    <name evidence="1" type="ORF">H0E82_03340</name>
</gene>
<dbReference type="AlphaFoldDB" id="A0A7Z0QPX0"/>
<sequence>MEIVSLVSATLTLAGLVLAIVEARRARVASISAENAAKAARDASLRSAAVLDLSATIKALSEIKSLHRAAALEVLPARYEALRHSLTAMRQVRLFSETDVQKSMQSLITRLAGIERIIDQGVTVEDFKSQVPRINAQITRAMDDMQAVMVVVAHQGVKL</sequence>
<dbReference type="RefSeq" id="WP_180543711.1">
    <property type="nucleotide sequence ID" value="NZ_JACCJZ010000008.1"/>
</dbReference>
<dbReference type="Proteomes" id="UP000589896">
    <property type="component" value="Unassembled WGS sequence"/>
</dbReference>
<evidence type="ECO:0008006" key="3">
    <source>
        <dbReference type="Google" id="ProtNLM"/>
    </source>
</evidence>
<accession>A0A7Z0QPX0</accession>
<evidence type="ECO:0000313" key="1">
    <source>
        <dbReference type="EMBL" id="NYZ61801.1"/>
    </source>
</evidence>
<comment type="caution">
    <text evidence="1">The sequence shown here is derived from an EMBL/GenBank/DDBJ whole genome shotgun (WGS) entry which is preliminary data.</text>
</comment>
<keyword evidence="2" id="KW-1185">Reference proteome</keyword>